<reference evidence="15" key="1">
    <citation type="submission" date="2016-10" db="EMBL/GenBank/DDBJ databases">
        <title>Sequence of Gallionella enrichment culture.</title>
        <authorList>
            <person name="Poehlein A."/>
            <person name="Muehling M."/>
            <person name="Daniel R."/>
        </authorList>
    </citation>
    <scope>NUCLEOTIDE SEQUENCE</scope>
</reference>
<keyword evidence="9 12" id="KW-1133">Transmembrane helix</keyword>
<feature type="transmembrane region" description="Helical" evidence="12">
    <location>
        <begin position="417"/>
        <end position="437"/>
    </location>
</feature>
<sequence length="646" mass="70186">MAGRFDYLAAMSQQNSTAGHGHVPEKSSLGVLFVGALGVVYGDIGTSPLYTLHECFAGEHPIAVTRGNMLGILSLIFWSIMLIVSIKYVIVTMRASNRGEGGSLALLAMLHHVKEKPWLPPLVSTLGIAAAALFYGDSTITPAVSVLSAIEGLEVAAPSLSDYVIPITLAILLALFAIQRFGTALVGKMFGPVMILWFACLGIMGIRNIAHAPLVLAAISPHYGIMFIVHHGMLGFLSLASVVLAVTGGEALYADMGHFGRTPIALAWYFLVLPSLVLNYFGQGALLLKDPAALANPFYLMAPHWALMPLLILSALATVIASQAVISGAFSVTVQAMQLGYLPRMRVLHTSAQEKGQIYLPFLNGVLTVFVCALVIGFQSSSNLAAAYGIAVTGTMAITTIMVGMVATYLWHWKSRLGYAMLGLFLVVDLAFFSANASKIVHGGWFPLAMGVIIFSLLMTWKRGRLLVSEIRQSNSMPVEDFLRSVINSPNVFRPKGTAVFLTSVRDAIPPALLHNLKHNQVLHEHTVLMTVDVEDIPHVPSEGSITSEHLGDGIYRVTLHYGFMDQTNLPRTLANATEQELGFFYEPMKISYFLSRETIVPSFDPRLGLIRHRLFAWMSRSAASSMEFFSLPINRVVELGDQVEI</sequence>
<accession>A0A1J5QVH6</accession>
<evidence type="ECO:0000256" key="8">
    <source>
        <dbReference type="ARBA" id="ARBA00022958"/>
    </source>
</evidence>
<dbReference type="AlphaFoldDB" id="A0A1J5QVH6"/>
<keyword evidence="3" id="KW-0813">Transport</keyword>
<dbReference type="PANTHER" id="PTHR30540">
    <property type="entry name" value="OSMOTIC STRESS POTASSIUM TRANSPORTER"/>
    <property type="match status" value="1"/>
</dbReference>
<keyword evidence="10" id="KW-0406">Ion transport</keyword>
<comment type="subcellular location">
    <subcellularLocation>
        <location evidence="1">Membrane</location>
        <topology evidence="1">Multi-pass membrane protein</topology>
    </subcellularLocation>
</comment>
<evidence type="ECO:0000256" key="7">
    <source>
        <dbReference type="ARBA" id="ARBA00022847"/>
    </source>
</evidence>
<evidence type="ECO:0000256" key="12">
    <source>
        <dbReference type="SAM" id="Phobius"/>
    </source>
</evidence>
<keyword evidence="7" id="KW-0769">Symport</keyword>
<comment type="caution">
    <text evidence="15">The sequence shown here is derived from an EMBL/GenBank/DDBJ whole genome shotgun (WGS) entry which is preliminary data.</text>
</comment>
<feature type="transmembrane region" description="Helical" evidence="12">
    <location>
        <begin position="308"/>
        <end position="337"/>
    </location>
</feature>
<dbReference type="HAMAP" id="MF_01522">
    <property type="entry name" value="Kup"/>
    <property type="match status" value="1"/>
</dbReference>
<dbReference type="Pfam" id="PF02705">
    <property type="entry name" value="K_trans"/>
    <property type="match status" value="1"/>
</dbReference>
<evidence type="ECO:0000256" key="4">
    <source>
        <dbReference type="ARBA" id="ARBA00022475"/>
    </source>
</evidence>
<keyword evidence="4" id="KW-1003">Cell membrane</keyword>
<keyword evidence="5" id="KW-0633">Potassium transport</keyword>
<feature type="domain" description="K+ potassium transporter integral membrane" evidence="13">
    <location>
        <begin position="33"/>
        <end position="484"/>
    </location>
</feature>
<feature type="transmembrane region" description="Helical" evidence="12">
    <location>
        <begin position="190"/>
        <end position="210"/>
    </location>
</feature>
<dbReference type="PANTHER" id="PTHR30540:SF79">
    <property type="entry name" value="LOW AFFINITY POTASSIUM TRANSPORT SYSTEM PROTEIN KUP"/>
    <property type="match status" value="1"/>
</dbReference>
<keyword evidence="11 12" id="KW-0472">Membrane</keyword>
<evidence type="ECO:0000313" key="15">
    <source>
        <dbReference type="EMBL" id="OIQ87681.1"/>
    </source>
</evidence>
<feature type="transmembrane region" description="Helical" evidence="12">
    <location>
        <begin position="70"/>
        <end position="90"/>
    </location>
</feature>
<evidence type="ECO:0000259" key="14">
    <source>
        <dbReference type="Pfam" id="PF22776"/>
    </source>
</evidence>
<keyword evidence="8" id="KW-0630">Potassium</keyword>
<keyword evidence="6 12" id="KW-0812">Transmembrane</keyword>
<feature type="domain" description="K+ potassium transporter C-terminal" evidence="14">
    <location>
        <begin position="496"/>
        <end position="646"/>
    </location>
</feature>
<protein>
    <submittedName>
        <fullName evidence="15">Low affinity potassium transport system protein kup</fullName>
    </submittedName>
</protein>
<dbReference type="Pfam" id="PF22776">
    <property type="entry name" value="K_trans_C"/>
    <property type="match status" value="1"/>
</dbReference>
<evidence type="ECO:0000256" key="6">
    <source>
        <dbReference type="ARBA" id="ARBA00022692"/>
    </source>
</evidence>
<dbReference type="InterPro" id="IPR053951">
    <property type="entry name" value="K_trans_N"/>
</dbReference>
<feature type="transmembrane region" description="Helical" evidence="12">
    <location>
        <begin position="118"/>
        <end position="135"/>
    </location>
</feature>
<feature type="transmembrane region" description="Helical" evidence="12">
    <location>
        <begin position="266"/>
        <end position="288"/>
    </location>
</feature>
<gene>
    <name evidence="15" type="primary">kup_16</name>
    <name evidence="15" type="ORF">GALL_304540</name>
</gene>
<evidence type="ECO:0000256" key="11">
    <source>
        <dbReference type="ARBA" id="ARBA00023136"/>
    </source>
</evidence>
<dbReference type="GO" id="GO:0016020">
    <property type="term" value="C:membrane"/>
    <property type="evidence" value="ECO:0007669"/>
    <property type="project" value="UniProtKB-SubCell"/>
</dbReference>
<feature type="transmembrane region" description="Helical" evidence="12">
    <location>
        <begin position="155"/>
        <end position="178"/>
    </location>
</feature>
<organism evidence="15">
    <name type="scientific">mine drainage metagenome</name>
    <dbReference type="NCBI Taxonomy" id="410659"/>
    <lineage>
        <taxon>unclassified sequences</taxon>
        <taxon>metagenomes</taxon>
        <taxon>ecological metagenomes</taxon>
    </lineage>
</organism>
<name>A0A1J5QVH6_9ZZZZ</name>
<feature type="transmembrane region" description="Helical" evidence="12">
    <location>
        <begin position="385"/>
        <end position="410"/>
    </location>
</feature>
<evidence type="ECO:0000259" key="13">
    <source>
        <dbReference type="Pfam" id="PF02705"/>
    </source>
</evidence>
<evidence type="ECO:0000256" key="10">
    <source>
        <dbReference type="ARBA" id="ARBA00023065"/>
    </source>
</evidence>
<dbReference type="InterPro" id="IPR003855">
    <property type="entry name" value="K+_transporter"/>
</dbReference>
<dbReference type="InterPro" id="IPR023051">
    <property type="entry name" value="Kup"/>
</dbReference>
<evidence type="ECO:0000256" key="5">
    <source>
        <dbReference type="ARBA" id="ARBA00022538"/>
    </source>
</evidence>
<comment type="similarity">
    <text evidence="2">Belongs to the HAK/KUP transporter (TC 2.A.72) family.</text>
</comment>
<dbReference type="GO" id="GO:0015079">
    <property type="term" value="F:potassium ion transmembrane transporter activity"/>
    <property type="evidence" value="ECO:0007669"/>
    <property type="project" value="InterPro"/>
</dbReference>
<evidence type="ECO:0000256" key="2">
    <source>
        <dbReference type="ARBA" id="ARBA00007019"/>
    </source>
</evidence>
<feature type="transmembrane region" description="Helical" evidence="12">
    <location>
        <begin position="29"/>
        <end position="50"/>
    </location>
</feature>
<dbReference type="EMBL" id="MLJW01000410">
    <property type="protein sequence ID" value="OIQ87681.1"/>
    <property type="molecule type" value="Genomic_DNA"/>
</dbReference>
<evidence type="ECO:0000256" key="1">
    <source>
        <dbReference type="ARBA" id="ARBA00004141"/>
    </source>
</evidence>
<feature type="transmembrane region" description="Helical" evidence="12">
    <location>
        <begin position="222"/>
        <end position="246"/>
    </location>
</feature>
<evidence type="ECO:0000256" key="3">
    <source>
        <dbReference type="ARBA" id="ARBA00022448"/>
    </source>
</evidence>
<dbReference type="GO" id="GO:0015293">
    <property type="term" value="F:symporter activity"/>
    <property type="evidence" value="ECO:0007669"/>
    <property type="project" value="UniProtKB-KW"/>
</dbReference>
<dbReference type="InterPro" id="IPR053952">
    <property type="entry name" value="K_trans_C"/>
</dbReference>
<feature type="transmembrane region" description="Helical" evidence="12">
    <location>
        <begin position="443"/>
        <end position="461"/>
    </location>
</feature>
<feature type="transmembrane region" description="Helical" evidence="12">
    <location>
        <begin position="358"/>
        <end position="379"/>
    </location>
</feature>
<evidence type="ECO:0000256" key="9">
    <source>
        <dbReference type="ARBA" id="ARBA00022989"/>
    </source>
</evidence>
<proteinExistence type="inferred from homology"/>